<gene>
    <name evidence="15" type="ORF">GDO86_019216</name>
</gene>
<dbReference type="CDD" id="cd07765">
    <property type="entry name" value="KRAB_A-box"/>
    <property type="match status" value="1"/>
</dbReference>
<feature type="domain" description="C2H2-type" evidence="14">
    <location>
        <begin position="500"/>
        <end position="527"/>
    </location>
</feature>
<evidence type="ECO:0000256" key="11">
    <source>
        <dbReference type="ARBA" id="ARBA00023242"/>
    </source>
</evidence>
<dbReference type="SUPFAM" id="SSF57667">
    <property type="entry name" value="beta-beta-alpha zinc fingers"/>
    <property type="match status" value="4"/>
</dbReference>
<dbReference type="GO" id="GO:0000978">
    <property type="term" value="F:RNA polymerase II cis-regulatory region sequence-specific DNA binding"/>
    <property type="evidence" value="ECO:0007669"/>
    <property type="project" value="TreeGrafter"/>
</dbReference>
<evidence type="ECO:0000256" key="3">
    <source>
        <dbReference type="ARBA" id="ARBA00006991"/>
    </source>
</evidence>
<feature type="domain" description="C2H2-type" evidence="14">
    <location>
        <begin position="444"/>
        <end position="471"/>
    </location>
</feature>
<name>A0A8T2IJF4_9PIPI</name>
<dbReference type="GO" id="GO:0008270">
    <property type="term" value="F:zinc ion binding"/>
    <property type="evidence" value="ECO:0007669"/>
    <property type="project" value="UniProtKB-KW"/>
</dbReference>
<evidence type="ECO:0000256" key="9">
    <source>
        <dbReference type="ARBA" id="ARBA00023125"/>
    </source>
</evidence>
<feature type="domain" description="C2H2-type" evidence="14">
    <location>
        <begin position="472"/>
        <end position="499"/>
    </location>
</feature>
<evidence type="ECO:0000256" key="1">
    <source>
        <dbReference type="ARBA" id="ARBA00003767"/>
    </source>
</evidence>
<reference evidence="15" key="1">
    <citation type="thesis" date="2020" institute="ProQuest LLC" country="789 East Eisenhower Parkway, Ann Arbor, MI, USA">
        <title>Comparative Genomics and Chromosome Evolution.</title>
        <authorList>
            <person name="Mudd A.B."/>
        </authorList>
    </citation>
    <scope>NUCLEOTIDE SEQUENCE</scope>
    <source>
        <strain evidence="15">Female2</strain>
        <tissue evidence="15">Blood</tissue>
    </source>
</reference>
<keyword evidence="4" id="KW-0479">Metal-binding</keyword>
<evidence type="ECO:0000256" key="10">
    <source>
        <dbReference type="ARBA" id="ARBA00023163"/>
    </source>
</evidence>
<protein>
    <recommendedName>
        <fullName evidence="14">C2H2-type domain-containing protein</fullName>
    </recommendedName>
</protein>
<dbReference type="FunFam" id="3.30.160.60:FF:000352">
    <property type="entry name" value="zinc finger protein 3 homolog"/>
    <property type="match status" value="1"/>
</dbReference>
<keyword evidence="6 12" id="KW-0863">Zinc-finger</keyword>
<feature type="domain" description="C2H2-type" evidence="14">
    <location>
        <begin position="556"/>
        <end position="583"/>
    </location>
</feature>
<dbReference type="InterPro" id="IPR036051">
    <property type="entry name" value="KRAB_dom_sf"/>
</dbReference>
<dbReference type="Proteomes" id="UP000812440">
    <property type="component" value="Unassembled WGS sequence"/>
</dbReference>
<dbReference type="InterPro" id="IPR013087">
    <property type="entry name" value="Znf_C2H2_type"/>
</dbReference>
<feature type="domain" description="C2H2-type" evidence="14">
    <location>
        <begin position="584"/>
        <end position="611"/>
    </location>
</feature>
<feature type="region of interest" description="Disordered" evidence="13">
    <location>
        <begin position="198"/>
        <end position="220"/>
    </location>
</feature>
<comment type="caution">
    <text evidence="15">The sequence shown here is derived from an EMBL/GenBank/DDBJ whole genome shotgun (WGS) entry which is preliminary data.</text>
</comment>
<comment type="function">
    <text evidence="1">May be involved in transcriptional regulation.</text>
</comment>
<dbReference type="EMBL" id="JAACNH010000289">
    <property type="protein sequence ID" value="KAG8431230.1"/>
    <property type="molecule type" value="Genomic_DNA"/>
</dbReference>
<dbReference type="EMBL" id="JAACNH010000289">
    <property type="protein sequence ID" value="KAG8431229.1"/>
    <property type="molecule type" value="Genomic_DNA"/>
</dbReference>
<dbReference type="GO" id="GO:0003700">
    <property type="term" value="F:DNA-binding transcription factor activity"/>
    <property type="evidence" value="ECO:0007669"/>
    <property type="project" value="TreeGrafter"/>
</dbReference>
<dbReference type="PANTHER" id="PTHR24390">
    <property type="entry name" value="ZINC FINGER PROTEIN"/>
    <property type="match status" value="1"/>
</dbReference>
<sequence length="654" mass="74160">MSTASSGLPSLFVGDTFSCKKPMSQRAVKHALAILHLLTNEGDTEKSTWEMEKQFHKKEPKFNQIMKLVLGIIHLLNEDPVQFQEESVDLPVEELVNLEKEQRDLFKDLMMENDETLKAIATVTVKSESLRGDNRNPHSNDQHCMEKTDISSYFNAHTNHLESSKERTISDVTQTTYPSASVDSYPSIVADTSKTNFPESSRFQVPADKDSNIPSKHPSNTYSDISNFKKSFCKSMTESGTRSYPKNSTAEHSISNYANNSTVGDELSTYQDSFVTETSNPRTISDSCKDSYVDSYPSTFTDVSPVASMNTCPSTLLNHFNNTDTFTDNIQVIQIKQEGPPTDLQSHKWTSQLACNQSDSASEVEVQTLLKKQGKMAKKMSPFRNPFYSNEKQKEMRWAAVLPDKSITTETRIKLQTVGENVKTHLVKSENRLSLKKHPGKKPFECMRCEKSFKCRSHLIMHQRVHTRERPYVCTECGKTFTQSSNLFRHQRGHRGERPYVCTECGKTFTQSSYLLIHQRTHTGERPYSCSDCGKSFRVSSTLVRHQRVHVGERPYTCTKCGKRFTQSSYLLIHERTHTEERPFTCTLCGKGFKVNSSLLRHQRLHLGEKTHTCGQCGQGFPDLARLVTHQQTNCCFEGTVGDVSDVGIGFDWS</sequence>
<evidence type="ECO:0000256" key="4">
    <source>
        <dbReference type="ARBA" id="ARBA00022723"/>
    </source>
</evidence>
<evidence type="ECO:0000256" key="12">
    <source>
        <dbReference type="PROSITE-ProRule" id="PRU00042"/>
    </source>
</evidence>
<proteinExistence type="inferred from homology"/>
<dbReference type="GO" id="GO:0006357">
    <property type="term" value="P:regulation of transcription by RNA polymerase II"/>
    <property type="evidence" value="ECO:0007669"/>
    <property type="project" value="TreeGrafter"/>
</dbReference>
<dbReference type="GO" id="GO:0005634">
    <property type="term" value="C:nucleus"/>
    <property type="evidence" value="ECO:0007669"/>
    <property type="project" value="UniProtKB-SubCell"/>
</dbReference>
<evidence type="ECO:0000259" key="14">
    <source>
        <dbReference type="PROSITE" id="PS50157"/>
    </source>
</evidence>
<keyword evidence="11" id="KW-0539">Nucleus</keyword>
<keyword evidence="5" id="KW-0677">Repeat</keyword>
<dbReference type="FunFam" id="3.30.160.60:FF:002716">
    <property type="entry name" value="Zinc finger protein 212"/>
    <property type="match status" value="3"/>
</dbReference>
<dbReference type="Pfam" id="PF00096">
    <property type="entry name" value="zf-C2H2"/>
    <property type="match status" value="5"/>
</dbReference>
<comment type="similarity">
    <text evidence="3">Belongs to the krueppel C2H2-type zinc-finger protein family.</text>
</comment>
<evidence type="ECO:0000313" key="16">
    <source>
        <dbReference type="Proteomes" id="UP000812440"/>
    </source>
</evidence>
<dbReference type="Gene3D" id="3.30.160.60">
    <property type="entry name" value="Classic Zinc Finger"/>
    <property type="match status" value="7"/>
</dbReference>
<dbReference type="FunFam" id="3.30.160.60:FF:000295">
    <property type="entry name" value="zinc finger protein 19"/>
    <property type="match status" value="2"/>
</dbReference>
<keyword evidence="10" id="KW-0804">Transcription</keyword>
<keyword evidence="7" id="KW-0862">Zinc</keyword>
<dbReference type="PROSITE" id="PS00028">
    <property type="entry name" value="ZINC_FINGER_C2H2_1"/>
    <property type="match status" value="6"/>
</dbReference>
<keyword evidence="8" id="KW-0805">Transcription regulation</keyword>
<keyword evidence="9" id="KW-0238">DNA-binding</keyword>
<dbReference type="AlphaFoldDB" id="A0A8T2IJF4"/>
<dbReference type="InterPro" id="IPR036236">
    <property type="entry name" value="Znf_C2H2_sf"/>
</dbReference>
<dbReference type="InterPro" id="IPR001909">
    <property type="entry name" value="KRAB"/>
</dbReference>
<dbReference type="OrthoDB" id="9905764at2759"/>
<evidence type="ECO:0000256" key="7">
    <source>
        <dbReference type="ARBA" id="ARBA00022833"/>
    </source>
</evidence>
<dbReference type="SUPFAM" id="SSF109640">
    <property type="entry name" value="KRAB domain (Kruppel-associated box)"/>
    <property type="match status" value="1"/>
</dbReference>
<evidence type="ECO:0000256" key="8">
    <source>
        <dbReference type="ARBA" id="ARBA00023015"/>
    </source>
</evidence>
<keyword evidence="16" id="KW-1185">Reference proteome</keyword>
<organism evidence="15 16">
    <name type="scientific">Hymenochirus boettgeri</name>
    <name type="common">Congo dwarf clawed frog</name>
    <dbReference type="NCBI Taxonomy" id="247094"/>
    <lineage>
        <taxon>Eukaryota</taxon>
        <taxon>Metazoa</taxon>
        <taxon>Chordata</taxon>
        <taxon>Craniata</taxon>
        <taxon>Vertebrata</taxon>
        <taxon>Euteleostomi</taxon>
        <taxon>Amphibia</taxon>
        <taxon>Batrachia</taxon>
        <taxon>Anura</taxon>
        <taxon>Pipoidea</taxon>
        <taxon>Pipidae</taxon>
        <taxon>Pipinae</taxon>
        <taxon>Hymenochirus</taxon>
    </lineage>
</organism>
<dbReference type="PROSITE" id="PS50157">
    <property type="entry name" value="ZINC_FINGER_C2H2_2"/>
    <property type="match status" value="6"/>
</dbReference>
<evidence type="ECO:0000256" key="5">
    <source>
        <dbReference type="ARBA" id="ARBA00022737"/>
    </source>
</evidence>
<dbReference type="SMART" id="SM00355">
    <property type="entry name" value="ZnF_C2H2"/>
    <property type="match status" value="7"/>
</dbReference>
<feature type="domain" description="C2H2-type" evidence="14">
    <location>
        <begin position="528"/>
        <end position="555"/>
    </location>
</feature>
<evidence type="ECO:0000256" key="6">
    <source>
        <dbReference type="ARBA" id="ARBA00022771"/>
    </source>
</evidence>
<evidence type="ECO:0000256" key="13">
    <source>
        <dbReference type="SAM" id="MobiDB-lite"/>
    </source>
</evidence>
<accession>A0A8T2IJF4</accession>
<dbReference type="PANTHER" id="PTHR24390:SF159">
    <property type="entry name" value="GROWTH FACTOR INDEPENDENT 1 TRANSCRIPTIONAL REPRESSOR"/>
    <property type="match status" value="1"/>
</dbReference>
<comment type="subcellular location">
    <subcellularLocation>
        <location evidence="2">Nucleus</location>
    </subcellularLocation>
</comment>
<evidence type="ECO:0000256" key="2">
    <source>
        <dbReference type="ARBA" id="ARBA00004123"/>
    </source>
</evidence>
<evidence type="ECO:0000313" key="15">
    <source>
        <dbReference type="EMBL" id="KAG8431230.1"/>
    </source>
</evidence>